<evidence type="ECO:0000256" key="13">
    <source>
        <dbReference type="SAM" id="Phobius"/>
    </source>
</evidence>
<keyword evidence="13" id="KW-0472">Membrane</keyword>
<evidence type="ECO:0000259" key="15">
    <source>
        <dbReference type="Pfam" id="PF22776"/>
    </source>
</evidence>
<dbReference type="InterPro" id="IPR000490">
    <property type="entry name" value="Glyco_hydro_17"/>
</dbReference>
<dbReference type="Gene3D" id="3.20.20.80">
    <property type="entry name" value="Glycosidases"/>
    <property type="match status" value="1"/>
</dbReference>
<comment type="caution">
    <text evidence="16">The sequence shown here is derived from an EMBL/GenBank/DDBJ whole genome shotgun (WGS) entry which is preliminary data.</text>
</comment>
<keyword evidence="5 11" id="KW-0378">Hydrolase</keyword>
<evidence type="ECO:0000313" key="16">
    <source>
        <dbReference type="EMBL" id="RXI08713.1"/>
    </source>
</evidence>
<feature type="transmembrane region" description="Helical" evidence="13">
    <location>
        <begin position="21"/>
        <end position="39"/>
    </location>
</feature>
<keyword evidence="13" id="KW-1133">Transmembrane helix</keyword>
<feature type="compositionally biased region" description="Polar residues" evidence="12">
    <location>
        <begin position="1120"/>
        <end position="1138"/>
    </location>
</feature>
<reference evidence="16 17" key="1">
    <citation type="submission" date="2018-10" db="EMBL/GenBank/DDBJ databases">
        <title>A high-quality apple genome assembly.</title>
        <authorList>
            <person name="Hu J."/>
        </authorList>
    </citation>
    <scope>NUCLEOTIDE SEQUENCE [LARGE SCALE GENOMIC DNA]</scope>
    <source>
        <strain evidence="17">cv. HFTH1</strain>
        <tissue evidence="16">Young leaf</tissue>
    </source>
</reference>
<keyword evidence="13" id="KW-0812">Transmembrane</keyword>
<evidence type="ECO:0000256" key="7">
    <source>
        <dbReference type="ARBA" id="ARBA00023295"/>
    </source>
</evidence>
<dbReference type="Pfam" id="PF22776">
    <property type="entry name" value="K_trans_C"/>
    <property type="match status" value="1"/>
</dbReference>
<dbReference type="SUPFAM" id="SSF51445">
    <property type="entry name" value="(Trans)glycosidases"/>
    <property type="match status" value="1"/>
</dbReference>
<comment type="catalytic activity">
    <reaction evidence="1">
        <text>Hydrolysis of (1-&gt;3)-beta-D-glucosidic linkages in (1-&gt;3)-beta-D-glucans.</text>
        <dbReference type="EC" id="3.2.1.39"/>
    </reaction>
</comment>
<evidence type="ECO:0000256" key="6">
    <source>
        <dbReference type="ARBA" id="ARBA00023242"/>
    </source>
</evidence>
<dbReference type="Pfam" id="PF09739">
    <property type="entry name" value="MCM_bind"/>
    <property type="match status" value="1"/>
</dbReference>
<evidence type="ECO:0000256" key="8">
    <source>
        <dbReference type="ARBA" id="ARBA00033335"/>
    </source>
</evidence>
<dbReference type="EC" id="3.2.1.39" evidence="4"/>
<dbReference type="GO" id="GO:0003682">
    <property type="term" value="F:chromatin binding"/>
    <property type="evidence" value="ECO:0007669"/>
    <property type="project" value="TreeGrafter"/>
</dbReference>
<feature type="domain" description="K+ potassium transporter integral membrane" evidence="14">
    <location>
        <begin position="23"/>
        <end position="234"/>
    </location>
</feature>
<evidence type="ECO:0000256" key="9">
    <source>
        <dbReference type="ARBA" id="ARBA00033417"/>
    </source>
</evidence>
<organism evidence="16 17">
    <name type="scientific">Malus domestica</name>
    <name type="common">Apple</name>
    <name type="synonym">Pyrus malus</name>
    <dbReference type="NCBI Taxonomy" id="3750"/>
    <lineage>
        <taxon>Eukaryota</taxon>
        <taxon>Viridiplantae</taxon>
        <taxon>Streptophyta</taxon>
        <taxon>Embryophyta</taxon>
        <taxon>Tracheophyta</taxon>
        <taxon>Spermatophyta</taxon>
        <taxon>Magnoliopsida</taxon>
        <taxon>eudicotyledons</taxon>
        <taxon>Gunneridae</taxon>
        <taxon>Pentapetalae</taxon>
        <taxon>rosids</taxon>
        <taxon>fabids</taxon>
        <taxon>Rosales</taxon>
        <taxon>Rosaceae</taxon>
        <taxon>Amygdaloideae</taxon>
        <taxon>Maleae</taxon>
        <taxon>Malus</taxon>
    </lineage>
</organism>
<comment type="similarity">
    <text evidence="3 10">Belongs to the glycosyl hydrolase 17 family.</text>
</comment>
<sequence length="1519" mass="169668">MSSLCISNADLHTDNRSCNPLRCAALILAYMGQAAYLSQHHHTSHRISFYVSVPESVRWPVLVLAILASVVGSQAIISGTFSIINQSQSLGCFPRVKVIHTSDKVHGQIYIPEINWMLMILCIAVTIGFRDTKHLGNASGLAVMTVMLVTTCLTSLVIIICWHKPPIVALCFLIFFGSIELLYFSASLTKFREGAWLPILLALFLMTIMFVWHYGTIKKYEYDLHNKVSLDWLLALGPSLGIARVPGIGLVFTDLTSGIPANFSRFVTNLPAFHRILVFVCVKSVPVPYVPPAERYLVGRIGPAAHRSYRCIVRYGYRDVHQDVDSFETELVERLVDFIRYDWWRTQRTSSCTEDDASRSTDTSECGLAVIGTVAFSGAPAYEIEETQPASVSAGFPTIESIAEVIEMEPVERRVRFVIDEESQPDTRPENTMQMREELEDLYAAQQAGTAFILGHSHIKAKQGSSFMKRFAINFGYNCLRRNCRGADVALKVPPVSLLEHGALRRKIGGTYKDFFEDYVEVDGKYVEEGWVDKTFKVCKKDTGGEPREVDKLGRYNLSNRSCVLESFFAMARNLLLLCLAFFVTLSTALSSPIGVCYGMLGNDLPPPTEVINMYKLNQIGLMRLYDPNHEALEALRGSGINVVVGVRNDELQQLASTESAAGDWVAAYIRPYWPQVNFRYIAVGNEVIPGEVAKYVLPAMQNLHNALSSWVLNSIEQIKVSTAVAMSVLGESYPPSAATFSQDTAEYMVPIARYLNNIGAPLLVNVYPYFTYVENPSDVSLPYALFASENAVVTDDGLSYYNLFDAMVDAVYASLEKAGAPQVRVVVSETGWPSGGNGNVTTPSTAQKYNSNLIRHVLSSHGTPRRPGKSVETYLFAMFNENMKSGEAVERQWGLFYPNKRPVYPINFEEQRLEPVQRMEPVTESNASALLAQTYDCLANPLGAVRSTFAKAIASGSDPASFSGKDWGAVDLFRSFLYDDGGLSQVPLLNSASIRWVQPNTLVRFRGMIQDMLGNEFYVGAYTDGSVWRTNKFTDVPQFPMDSKPDMRLWERRMIYCTPNSWTESPSEAVVYRIMDSATQQREKRQRVDAEATDIMDYDVSDDGIEGSSSPKKLKENGHSSLPTPSQQSITEGTSSSVIMVPDVDRDLLPCLIKIYDCPESDLKLNEVFEFVGVFTFDSEFKEDKDVSDDFTNGFSEDVLVHLPPNKVPRLHCFIHRKLAVHDFLPCSPTIEPKPNVVKEIRESLLRHLTAVLGNDGIAANFMLLHLLSTVHSRVETVAVGKLSLNLNCLSKESAPVFGTRIGRALKNILPFTQCISLTVDYLNTASLAPRKDYETSRLITGALQLAEGSHMIFDETRLEAGILNSVGVENARLLKTLIELQKVEYDFKFYKLDMPADIQMVVLSEGKSNILPADVVLPFHPSSVASVEVTAEALEVWRWYLATLRSLPHSIESEIQKVIENDLVAARQEDRTLGTQDFSRLLTMGRLMSMSFGETSLSLEHWQMVKELERLRRERLK</sequence>
<dbReference type="GO" id="GO:0042973">
    <property type="term" value="F:glucan endo-1,3-beta-D-glucosidase activity"/>
    <property type="evidence" value="ECO:0007669"/>
    <property type="project" value="UniProtKB-EC"/>
</dbReference>
<dbReference type="Pfam" id="PF00332">
    <property type="entry name" value="Glyco_hydro_17"/>
    <property type="match status" value="1"/>
</dbReference>
<evidence type="ECO:0000256" key="11">
    <source>
        <dbReference type="RuleBase" id="RU004336"/>
    </source>
</evidence>
<evidence type="ECO:0000256" key="5">
    <source>
        <dbReference type="ARBA" id="ARBA00022801"/>
    </source>
</evidence>
<keyword evidence="6" id="KW-0539">Nucleus</keyword>
<feature type="transmembrane region" description="Helical" evidence="13">
    <location>
        <begin position="167"/>
        <end position="188"/>
    </location>
</feature>
<dbReference type="PANTHER" id="PTHR13489">
    <property type="entry name" value="MINI-CHROMOSOME MAINTENANCE COMPLEX-BINDING PROTEIN"/>
    <property type="match status" value="1"/>
</dbReference>
<evidence type="ECO:0000313" key="17">
    <source>
        <dbReference type="Proteomes" id="UP000290289"/>
    </source>
</evidence>
<accession>A0A498KUR4</accession>
<evidence type="ECO:0000256" key="3">
    <source>
        <dbReference type="ARBA" id="ARBA00008773"/>
    </source>
</evidence>
<dbReference type="Pfam" id="PF02705">
    <property type="entry name" value="K_trans"/>
    <property type="match status" value="1"/>
</dbReference>
<dbReference type="GO" id="GO:0005634">
    <property type="term" value="C:nucleus"/>
    <property type="evidence" value="ECO:0007669"/>
    <property type="project" value="UniProtKB-SubCell"/>
</dbReference>
<dbReference type="InterPro" id="IPR019140">
    <property type="entry name" value="MCM_complex-bd"/>
</dbReference>
<name>A0A498KUR4_MALDO</name>
<keyword evidence="7 11" id="KW-0326">Glycosidase</keyword>
<dbReference type="PANTHER" id="PTHR13489:SF0">
    <property type="entry name" value="MINI-CHROMOSOME MAINTENANCE COMPLEX-BINDING PROTEIN"/>
    <property type="match status" value="1"/>
</dbReference>
<gene>
    <name evidence="16" type="ORF">DVH24_022857</name>
</gene>
<feature type="transmembrane region" description="Helical" evidence="13">
    <location>
        <begin position="575"/>
        <end position="601"/>
    </location>
</feature>
<feature type="transmembrane region" description="Helical" evidence="13">
    <location>
        <begin position="59"/>
        <end position="84"/>
    </location>
</feature>
<evidence type="ECO:0000256" key="2">
    <source>
        <dbReference type="ARBA" id="ARBA00004123"/>
    </source>
</evidence>
<evidence type="ECO:0000256" key="4">
    <source>
        <dbReference type="ARBA" id="ARBA00012780"/>
    </source>
</evidence>
<dbReference type="FunFam" id="3.20.20.80:FF:000010">
    <property type="entry name" value="glucan endo-1,3-beta-glucosidase, basic"/>
    <property type="match status" value="1"/>
</dbReference>
<feature type="region of interest" description="Disordered" evidence="12">
    <location>
        <begin position="1100"/>
        <end position="1138"/>
    </location>
</feature>
<feature type="transmembrane region" description="Helical" evidence="13">
    <location>
        <begin position="194"/>
        <end position="212"/>
    </location>
</feature>
<dbReference type="InterPro" id="IPR053951">
    <property type="entry name" value="K_trans_N"/>
</dbReference>
<evidence type="ECO:0000256" key="12">
    <source>
        <dbReference type="SAM" id="MobiDB-lite"/>
    </source>
</evidence>
<comment type="subcellular location">
    <subcellularLocation>
        <location evidence="2">Nucleus</location>
    </subcellularLocation>
</comment>
<evidence type="ECO:0000259" key="14">
    <source>
        <dbReference type="Pfam" id="PF02705"/>
    </source>
</evidence>
<dbReference type="Proteomes" id="UP000290289">
    <property type="component" value="Chromosome 1"/>
</dbReference>
<feature type="domain" description="K+ potassium transporter C-terminal" evidence="15">
    <location>
        <begin position="246"/>
        <end position="502"/>
    </location>
</feature>
<dbReference type="InterPro" id="IPR017853">
    <property type="entry name" value="GH"/>
</dbReference>
<feature type="transmembrane region" description="Helical" evidence="13">
    <location>
        <begin position="105"/>
        <end position="129"/>
    </location>
</feature>
<keyword evidence="17" id="KW-1185">Reference proteome</keyword>
<evidence type="ECO:0000256" key="10">
    <source>
        <dbReference type="RuleBase" id="RU004335"/>
    </source>
</evidence>
<dbReference type="InterPro" id="IPR053952">
    <property type="entry name" value="K_trans_C"/>
</dbReference>
<proteinExistence type="inferred from homology"/>
<dbReference type="PROSITE" id="PS00587">
    <property type="entry name" value="GLYCOSYL_HYDROL_F17"/>
    <property type="match status" value="1"/>
</dbReference>
<dbReference type="EMBL" id="RDQH01000327">
    <property type="protein sequence ID" value="RXI08713.1"/>
    <property type="molecule type" value="Genomic_DNA"/>
</dbReference>
<feature type="transmembrane region" description="Helical" evidence="13">
    <location>
        <begin position="141"/>
        <end position="160"/>
    </location>
</feature>
<dbReference type="GO" id="GO:0006261">
    <property type="term" value="P:DNA-templated DNA replication"/>
    <property type="evidence" value="ECO:0007669"/>
    <property type="project" value="TreeGrafter"/>
</dbReference>
<dbReference type="GO" id="GO:0005975">
    <property type="term" value="P:carbohydrate metabolic process"/>
    <property type="evidence" value="ECO:0007669"/>
    <property type="project" value="InterPro"/>
</dbReference>
<evidence type="ECO:0000256" key="1">
    <source>
        <dbReference type="ARBA" id="ARBA00000382"/>
    </source>
</evidence>
<dbReference type="STRING" id="3750.A0A498KUR4"/>
<protein>
    <recommendedName>
        <fullName evidence="4">glucan endo-1,3-beta-D-glucosidase</fullName>
        <ecNumber evidence="4">3.2.1.39</ecNumber>
    </recommendedName>
    <alternativeName>
        <fullName evidence="8">(1-&gt;3)-beta-glucan endohydrolase</fullName>
    </alternativeName>
    <alternativeName>
        <fullName evidence="9">Beta-1,3-endoglucanase</fullName>
    </alternativeName>
</protein>